<evidence type="ECO:0000256" key="1">
    <source>
        <dbReference type="ARBA" id="ARBA00023186"/>
    </source>
</evidence>
<evidence type="ECO:0000256" key="2">
    <source>
        <dbReference type="SAM" id="Coils"/>
    </source>
</evidence>
<evidence type="ECO:0000259" key="3">
    <source>
        <dbReference type="PROSITE" id="PS50076"/>
    </source>
</evidence>
<dbReference type="InterPro" id="IPR001623">
    <property type="entry name" value="DnaJ_domain"/>
</dbReference>
<dbReference type="PROSITE" id="PS00636">
    <property type="entry name" value="DNAJ_1"/>
    <property type="match status" value="1"/>
</dbReference>
<evidence type="ECO:0000313" key="4">
    <source>
        <dbReference type="EMBL" id="CEO57693.1"/>
    </source>
</evidence>
<dbReference type="InterPro" id="IPR051938">
    <property type="entry name" value="Apopto_cytoskel_mod"/>
</dbReference>
<dbReference type="InterPro" id="IPR036869">
    <property type="entry name" value="J_dom_sf"/>
</dbReference>
<dbReference type="AlphaFoldDB" id="A0A0B7KJ94"/>
<dbReference type="PRINTS" id="PR00625">
    <property type="entry name" value="JDOMAIN"/>
</dbReference>
<protein>
    <recommendedName>
        <fullName evidence="3">J domain-containing protein</fullName>
    </recommendedName>
</protein>
<dbReference type="SUPFAM" id="SSF46565">
    <property type="entry name" value="Chaperone J-domain"/>
    <property type="match status" value="1"/>
</dbReference>
<dbReference type="Gene3D" id="1.10.287.110">
    <property type="entry name" value="DnaJ domain"/>
    <property type="match status" value="1"/>
</dbReference>
<dbReference type="SMART" id="SM00271">
    <property type="entry name" value="DnaJ"/>
    <property type="match status" value="1"/>
</dbReference>
<feature type="domain" description="J" evidence="3">
    <location>
        <begin position="8"/>
        <end position="73"/>
    </location>
</feature>
<accession>A0A0B7KJ94</accession>
<name>A0A0B7KJ94_BIOOC</name>
<dbReference type="EMBL" id="CDPU01000128">
    <property type="protein sequence ID" value="CEO57693.1"/>
    <property type="molecule type" value="Genomic_DNA"/>
</dbReference>
<dbReference type="PROSITE" id="PS50076">
    <property type="entry name" value="DNAJ_2"/>
    <property type="match status" value="1"/>
</dbReference>
<proteinExistence type="predicted"/>
<sequence>MAAEVTIDYYAVLHVSPSADRHTIRSSYIKLAKQYHPDKNINNPEATALFQSLEAAYSILYDIEKRCAYDYQHTLLRKSMAHNMSIEDLLANISAECLRLAEECQKLSERLSQLQNKTKKKKSKKVLHTVPD</sequence>
<dbReference type="PANTHER" id="PTHR44145">
    <property type="entry name" value="DNAJ HOMOLOG SUBFAMILY A MEMBER 3, MITOCHONDRIAL"/>
    <property type="match status" value="1"/>
</dbReference>
<reference evidence="4" key="1">
    <citation type="submission" date="2015-01" db="EMBL/GenBank/DDBJ databases">
        <authorList>
            <person name="Durling Mikael"/>
        </authorList>
    </citation>
    <scope>NUCLEOTIDE SEQUENCE</scope>
</reference>
<gene>
    <name evidence="4" type="ORF">BN869_000013751_1</name>
</gene>
<keyword evidence="1" id="KW-0143">Chaperone</keyword>
<dbReference type="CDD" id="cd06257">
    <property type="entry name" value="DnaJ"/>
    <property type="match status" value="1"/>
</dbReference>
<dbReference type="Pfam" id="PF00226">
    <property type="entry name" value="DnaJ"/>
    <property type="match status" value="1"/>
</dbReference>
<dbReference type="PANTHER" id="PTHR44145:SF3">
    <property type="entry name" value="DNAJ HOMOLOG SUBFAMILY A MEMBER 3, MITOCHONDRIAL"/>
    <property type="match status" value="1"/>
</dbReference>
<keyword evidence="2" id="KW-0175">Coiled coil</keyword>
<dbReference type="InterPro" id="IPR018253">
    <property type="entry name" value="DnaJ_domain_CS"/>
</dbReference>
<feature type="coiled-coil region" evidence="2">
    <location>
        <begin position="90"/>
        <end position="124"/>
    </location>
</feature>
<organism evidence="4">
    <name type="scientific">Bionectria ochroleuca</name>
    <name type="common">Gliocladium roseum</name>
    <dbReference type="NCBI Taxonomy" id="29856"/>
    <lineage>
        <taxon>Eukaryota</taxon>
        <taxon>Fungi</taxon>
        <taxon>Dikarya</taxon>
        <taxon>Ascomycota</taxon>
        <taxon>Pezizomycotina</taxon>
        <taxon>Sordariomycetes</taxon>
        <taxon>Hypocreomycetidae</taxon>
        <taxon>Hypocreales</taxon>
        <taxon>Bionectriaceae</taxon>
        <taxon>Clonostachys</taxon>
    </lineage>
</organism>